<dbReference type="FunFam" id="3.30.160.60:FF:000702">
    <property type="entry name" value="Transcription factor E4F1 isoform 1"/>
    <property type="match status" value="1"/>
</dbReference>
<organism evidence="3 4">
    <name type="scientific">Cryptotermes secundus</name>
    <dbReference type="NCBI Taxonomy" id="105785"/>
    <lineage>
        <taxon>Eukaryota</taxon>
        <taxon>Metazoa</taxon>
        <taxon>Ecdysozoa</taxon>
        <taxon>Arthropoda</taxon>
        <taxon>Hexapoda</taxon>
        <taxon>Insecta</taxon>
        <taxon>Pterygota</taxon>
        <taxon>Neoptera</taxon>
        <taxon>Polyneoptera</taxon>
        <taxon>Dictyoptera</taxon>
        <taxon>Blattodea</taxon>
        <taxon>Blattoidea</taxon>
        <taxon>Termitoidae</taxon>
        <taxon>Kalotermitidae</taxon>
        <taxon>Cryptotermitinae</taxon>
        <taxon>Cryptotermes</taxon>
    </lineage>
</organism>
<keyword evidence="1" id="KW-0479">Metal-binding</keyword>
<dbReference type="AlphaFoldDB" id="A0A2J7QWN9"/>
<dbReference type="Gene3D" id="3.30.160.60">
    <property type="entry name" value="Classic Zinc Finger"/>
    <property type="match status" value="1"/>
</dbReference>
<keyword evidence="1" id="KW-0863">Zinc-finger</keyword>
<evidence type="ECO:0000256" key="1">
    <source>
        <dbReference type="PROSITE-ProRule" id="PRU00042"/>
    </source>
</evidence>
<evidence type="ECO:0000259" key="2">
    <source>
        <dbReference type="PROSITE" id="PS50157"/>
    </source>
</evidence>
<name>A0A2J7QWN9_9NEOP</name>
<dbReference type="InterPro" id="IPR013087">
    <property type="entry name" value="Znf_C2H2_type"/>
</dbReference>
<accession>A0A2J7QWN9</accession>
<proteinExistence type="predicted"/>
<dbReference type="PROSITE" id="PS50157">
    <property type="entry name" value="ZINC_FINGER_C2H2_2"/>
    <property type="match status" value="1"/>
</dbReference>
<dbReference type="Pfam" id="PF00096">
    <property type="entry name" value="zf-C2H2"/>
    <property type="match status" value="1"/>
</dbReference>
<evidence type="ECO:0000313" key="3">
    <source>
        <dbReference type="EMBL" id="PNF32991.1"/>
    </source>
</evidence>
<sequence>MDNSEIICVEVQENENGEIIYVEKIENDDYVVMDDDFCVVECEIATSGENTNCLDGNDNSEACNPNEPVEIIFLRNFDEDGDGDPIILKQEIGENDSEISDENSEDSIAADNTIKTYVKKHQSLVKLEPVTSNKYMKFHTPARCHSPAKTIAKTQKLNALLQVASGKVSQMSKAQVSSSQEIKSTDKRLMSNPNIHIRRLNAFSQQRPKLWSHRVDRRNFRKDGLLNNITNITSHQTKDSLSKQSNIKQEDFNNMPKCNVNSQDLQAAVRRKVKELPYQCEMCDKSFRQASSLVIHLKVHAGKYSDNCVIS</sequence>
<gene>
    <name evidence="3" type="ORF">B7P43_G16495</name>
</gene>
<keyword evidence="4" id="KW-1185">Reference proteome</keyword>
<protein>
    <recommendedName>
        <fullName evidence="2">C2H2-type domain-containing protein</fullName>
    </recommendedName>
</protein>
<dbReference type="InterPro" id="IPR036236">
    <property type="entry name" value="Znf_C2H2_sf"/>
</dbReference>
<dbReference type="SMART" id="SM00355">
    <property type="entry name" value="ZnF_C2H2"/>
    <property type="match status" value="1"/>
</dbReference>
<keyword evidence="1" id="KW-0862">Zinc</keyword>
<dbReference type="SUPFAM" id="SSF57667">
    <property type="entry name" value="beta-beta-alpha zinc fingers"/>
    <property type="match status" value="1"/>
</dbReference>
<dbReference type="PROSITE" id="PS00028">
    <property type="entry name" value="ZINC_FINGER_C2H2_1"/>
    <property type="match status" value="1"/>
</dbReference>
<dbReference type="OrthoDB" id="8186967at2759"/>
<dbReference type="STRING" id="105785.A0A2J7QWN9"/>
<reference evidence="3 4" key="1">
    <citation type="submission" date="2017-12" db="EMBL/GenBank/DDBJ databases">
        <title>Hemimetabolous genomes reveal molecular basis of termite eusociality.</title>
        <authorList>
            <person name="Harrison M.C."/>
            <person name="Jongepier E."/>
            <person name="Robertson H.M."/>
            <person name="Arning N."/>
            <person name="Bitard-Feildel T."/>
            <person name="Chao H."/>
            <person name="Childers C.P."/>
            <person name="Dinh H."/>
            <person name="Doddapaneni H."/>
            <person name="Dugan S."/>
            <person name="Gowin J."/>
            <person name="Greiner C."/>
            <person name="Han Y."/>
            <person name="Hu H."/>
            <person name="Hughes D.S.T."/>
            <person name="Huylmans A.-K."/>
            <person name="Kemena C."/>
            <person name="Kremer L.P.M."/>
            <person name="Lee S.L."/>
            <person name="Lopez-Ezquerra A."/>
            <person name="Mallet L."/>
            <person name="Monroy-Kuhn J.M."/>
            <person name="Moser A."/>
            <person name="Murali S.C."/>
            <person name="Muzny D.M."/>
            <person name="Otani S."/>
            <person name="Piulachs M.-D."/>
            <person name="Poelchau M."/>
            <person name="Qu J."/>
            <person name="Schaub F."/>
            <person name="Wada-Katsumata A."/>
            <person name="Worley K.C."/>
            <person name="Xie Q."/>
            <person name="Ylla G."/>
            <person name="Poulsen M."/>
            <person name="Gibbs R.A."/>
            <person name="Schal C."/>
            <person name="Richards S."/>
            <person name="Belles X."/>
            <person name="Korb J."/>
            <person name="Bornberg-Bauer E."/>
        </authorList>
    </citation>
    <scope>NUCLEOTIDE SEQUENCE [LARGE SCALE GENOMIC DNA]</scope>
    <source>
        <tissue evidence="3">Whole body</tissue>
    </source>
</reference>
<dbReference type="Proteomes" id="UP000235965">
    <property type="component" value="Unassembled WGS sequence"/>
</dbReference>
<dbReference type="EMBL" id="NEVH01009423">
    <property type="protein sequence ID" value="PNF32991.1"/>
    <property type="molecule type" value="Genomic_DNA"/>
</dbReference>
<comment type="caution">
    <text evidence="3">The sequence shown here is derived from an EMBL/GenBank/DDBJ whole genome shotgun (WGS) entry which is preliminary data.</text>
</comment>
<dbReference type="GO" id="GO:0008270">
    <property type="term" value="F:zinc ion binding"/>
    <property type="evidence" value="ECO:0007669"/>
    <property type="project" value="UniProtKB-KW"/>
</dbReference>
<dbReference type="InParanoid" id="A0A2J7QWN9"/>
<evidence type="ECO:0000313" key="4">
    <source>
        <dbReference type="Proteomes" id="UP000235965"/>
    </source>
</evidence>
<feature type="domain" description="C2H2-type" evidence="2">
    <location>
        <begin position="278"/>
        <end position="305"/>
    </location>
</feature>